<dbReference type="InterPro" id="IPR050640">
    <property type="entry name" value="Bact_2-comp_sensor_kinase"/>
</dbReference>
<evidence type="ECO:0000256" key="7">
    <source>
        <dbReference type="ARBA" id="ARBA00023012"/>
    </source>
</evidence>
<evidence type="ECO:0000259" key="9">
    <source>
        <dbReference type="PROSITE" id="PS50109"/>
    </source>
</evidence>
<dbReference type="EMBL" id="PSQG01000012">
    <property type="protein sequence ID" value="RCH43694.1"/>
    <property type="molecule type" value="Genomic_DNA"/>
</dbReference>
<evidence type="ECO:0000313" key="12">
    <source>
        <dbReference type="Proteomes" id="UP000253208"/>
    </source>
</evidence>
<organism evidence="11 12">
    <name type="scientific">Blautia obeum</name>
    <dbReference type="NCBI Taxonomy" id="40520"/>
    <lineage>
        <taxon>Bacteria</taxon>
        <taxon>Bacillati</taxon>
        <taxon>Bacillota</taxon>
        <taxon>Clostridia</taxon>
        <taxon>Lachnospirales</taxon>
        <taxon>Lachnospiraceae</taxon>
        <taxon>Blautia</taxon>
    </lineage>
</organism>
<evidence type="ECO:0000256" key="2">
    <source>
        <dbReference type="ARBA" id="ARBA00004370"/>
    </source>
</evidence>
<sequence length="502" mass="57739">MKKIRWSDFSLVSKIMIEVGVLAVLLFSINTLFYARINNSMQEMDDVYASNAQITELGQVFDDVQDSMYQYLKVKNSQALMDYYQNEAKYRQELEKLNERNIDDSVKLLEKKIRKMSESYLYCTAGTVAAKRGRNVEKYKQEYDESLELYSYIQSSMDELNKQLFKENSQTYAALRAVMRYLEISNMMIMLLVVICGMFLLIMATREMFLPLTNMAETAQLVGQGNFNVKMPPADSRDELGTVTRAFNTMVDNLGLYIARTKASMEKEQQMIERELLMETHLKEAQLKYLQSQINPHFLFNSLNAGVQLAMMEDAEKTSIFVEKMADFFRYNVKKGEEDATLEEELEAVDNYIYILNVRFAGDIHFSKKVECDVENVRVPSMILQPVVENAVNHGIRNIDWEGHIDLSVEKWNDHIEISVRDNGLGMTGEQIQRVLSKKVHSSSGEGDSTGIGMNNVISRLELYYERDGLMEIYSEGEGMGTEVVINIPLERSEKNVQNPDC</sequence>
<name>A0A367G112_9FIRM</name>
<evidence type="ECO:0000313" key="11">
    <source>
        <dbReference type="EMBL" id="RCH43694.1"/>
    </source>
</evidence>
<comment type="caution">
    <text evidence="11">The sequence shown here is derived from an EMBL/GenBank/DDBJ whole genome shotgun (WGS) entry which is preliminary data.</text>
</comment>
<evidence type="ECO:0000256" key="6">
    <source>
        <dbReference type="ARBA" id="ARBA00022777"/>
    </source>
</evidence>
<keyword evidence="4" id="KW-0597">Phosphoprotein</keyword>
<dbReference type="InterPro" id="IPR010559">
    <property type="entry name" value="Sig_transdc_His_kin_internal"/>
</dbReference>
<protein>
    <recommendedName>
        <fullName evidence="3">histidine kinase</fullName>
        <ecNumber evidence="3">2.7.13.3</ecNumber>
    </recommendedName>
</protein>
<dbReference type="Pfam" id="PF02518">
    <property type="entry name" value="HATPase_c"/>
    <property type="match status" value="1"/>
</dbReference>
<dbReference type="GO" id="GO:0000155">
    <property type="term" value="F:phosphorelay sensor kinase activity"/>
    <property type="evidence" value="ECO:0007669"/>
    <property type="project" value="InterPro"/>
</dbReference>
<evidence type="ECO:0000256" key="1">
    <source>
        <dbReference type="ARBA" id="ARBA00000085"/>
    </source>
</evidence>
<dbReference type="CDD" id="cd06225">
    <property type="entry name" value="HAMP"/>
    <property type="match status" value="1"/>
</dbReference>
<dbReference type="Gene3D" id="6.10.340.10">
    <property type="match status" value="1"/>
</dbReference>
<dbReference type="SUPFAM" id="SSF55874">
    <property type="entry name" value="ATPase domain of HSP90 chaperone/DNA topoisomerase II/histidine kinase"/>
    <property type="match status" value="1"/>
</dbReference>
<comment type="subcellular location">
    <subcellularLocation>
        <location evidence="2">Membrane</location>
    </subcellularLocation>
</comment>
<dbReference type="InterPro" id="IPR036890">
    <property type="entry name" value="HATPase_C_sf"/>
</dbReference>
<dbReference type="InterPro" id="IPR005467">
    <property type="entry name" value="His_kinase_dom"/>
</dbReference>
<dbReference type="PROSITE" id="PS50885">
    <property type="entry name" value="HAMP"/>
    <property type="match status" value="1"/>
</dbReference>
<evidence type="ECO:0000256" key="4">
    <source>
        <dbReference type="ARBA" id="ARBA00022553"/>
    </source>
</evidence>
<reference evidence="11 12" key="1">
    <citation type="submission" date="2018-02" db="EMBL/GenBank/DDBJ databases">
        <title>Complete genome sequencing of Faecalibacterium prausnitzii strains isolated from the human gut.</title>
        <authorList>
            <person name="Fitzgerald B.C."/>
            <person name="Shkoporov A.N."/>
            <person name="Ross P.R."/>
            <person name="Hill C."/>
        </authorList>
    </citation>
    <scope>NUCLEOTIDE SEQUENCE [LARGE SCALE GENOMIC DNA]</scope>
    <source>
        <strain evidence="11 12">APC942/31-1</strain>
    </source>
</reference>
<feature type="domain" description="Histidine kinase" evidence="9">
    <location>
        <begin position="383"/>
        <end position="492"/>
    </location>
</feature>
<dbReference type="PANTHER" id="PTHR34220">
    <property type="entry name" value="SENSOR HISTIDINE KINASE YPDA"/>
    <property type="match status" value="1"/>
</dbReference>
<evidence type="ECO:0000259" key="10">
    <source>
        <dbReference type="PROSITE" id="PS50885"/>
    </source>
</evidence>
<keyword evidence="7" id="KW-0902">Two-component regulatory system</keyword>
<evidence type="ECO:0000256" key="5">
    <source>
        <dbReference type="ARBA" id="ARBA00022679"/>
    </source>
</evidence>
<dbReference type="GO" id="GO:0016020">
    <property type="term" value="C:membrane"/>
    <property type="evidence" value="ECO:0007669"/>
    <property type="project" value="UniProtKB-SubCell"/>
</dbReference>
<gene>
    <name evidence="11" type="ORF">C4886_09805</name>
</gene>
<dbReference type="RefSeq" id="WP_114002209.1">
    <property type="nucleotide sequence ID" value="NZ_PSQG01000012.1"/>
</dbReference>
<dbReference type="PANTHER" id="PTHR34220:SF7">
    <property type="entry name" value="SENSOR HISTIDINE KINASE YPDA"/>
    <property type="match status" value="1"/>
</dbReference>
<dbReference type="Pfam" id="PF00672">
    <property type="entry name" value="HAMP"/>
    <property type="match status" value="1"/>
</dbReference>
<keyword evidence="6 11" id="KW-0418">Kinase</keyword>
<dbReference type="AlphaFoldDB" id="A0A367G112"/>
<proteinExistence type="predicted"/>
<dbReference type="Proteomes" id="UP000253208">
    <property type="component" value="Unassembled WGS sequence"/>
</dbReference>
<dbReference type="SMART" id="SM00387">
    <property type="entry name" value="HATPase_c"/>
    <property type="match status" value="1"/>
</dbReference>
<dbReference type="PROSITE" id="PS50109">
    <property type="entry name" value="HIS_KIN"/>
    <property type="match status" value="1"/>
</dbReference>
<dbReference type="Gene3D" id="3.30.565.10">
    <property type="entry name" value="Histidine kinase-like ATPase, C-terminal domain"/>
    <property type="match status" value="1"/>
</dbReference>
<dbReference type="SMART" id="SM00304">
    <property type="entry name" value="HAMP"/>
    <property type="match status" value="1"/>
</dbReference>
<accession>A0A367G112</accession>
<keyword evidence="8" id="KW-0812">Transmembrane</keyword>
<keyword evidence="8" id="KW-0472">Membrane</keyword>
<evidence type="ECO:0000256" key="3">
    <source>
        <dbReference type="ARBA" id="ARBA00012438"/>
    </source>
</evidence>
<dbReference type="SUPFAM" id="SSF158472">
    <property type="entry name" value="HAMP domain-like"/>
    <property type="match status" value="1"/>
</dbReference>
<evidence type="ECO:0000256" key="8">
    <source>
        <dbReference type="SAM" id="Phobius"/>
    </source>
</evidence>
<dbReference type="InterPro" id="IPR003594">
    <property type="entry name" value="HATPase_dom"/>
</dbReference>
<keyword evidence="8" id="KW-1133">Transmembrane helix</keyword>
<dbReference type="Pfam" id="PF06580">
    <property type="entry name" value="His_kinase"/>
    <property type="match status" value="1"/>
</dbReference>
<feature type="domain" description="HAMP" evidence="10">
    <location>
        <begin position="206"/>
        <end position="259"/>
    </location>
</feature>
<dbReference type="EC" id="2.7.13.3" evidence="3"/>
<comment type="catalytic activity">
    <reaction evidence="1">
        <text>ATP + protein L-histidine = ADP + protein N-phospho-L-histidine.</text>
        <dbReference type="EC" id="2.7.13.3"/>
    </reaction>
</comment>
<keyword evidence="5" id="KW-0808">Transferase</keyword>
<dbReference type="InterPro" id="IPR003660">
    <property type="entry name" value="HAMP_dom"/>
</dbReference>
<feature type="transmembrane region" description="Helical" evidence="8">
    <location>
        <begin position="184"/>
        <end position="204"/>
    </location>
</feature>
<feature type="transmembrane region" description="Helical" evidence="8">
    <location>
        <begin position="15"/>
        <end position="35"/>
    </location>
</feature>